<accession>A0A1H0SHN8</accession>
<dbReference type="AlphaFoldDB" id="A0A1H0SHN8"/>
<dbReference type="STRING" id="91360.SAMN05660330_02675"/>
<evidence type="ECO:0000313" key="2">
    <source>
        <dbReference type="EMBL" id="SDP41185.1"/>
    </source>
</evidence>
<dbReference type="OrthoDB" id="9814204at2"/>
<organism evidence="2 3">
    <name type="scientific">Desulforhopalus singaporensis</name>
    <dbReference type="NCBI Taxonomy" id="91360"/>
    <lineage>
        <taxon>Bacteria</taxon>
        <taxon>Pseudomonadati</taxon>
        <taxon>Thermodesulfobacteriota</taxon>
        <taxon>Desulfobulbia</taxon>
        <taxon>Desulfobulbales</taxon>
        <taxon>Desulfocapsaceae</taxon>
        <taxon>Desulforhopalus</taxon>
    </lineage>
</organism>
<dbReference type="RefSeq" id="WP_092223647.1">
    <property type="nucleotide sequence ID" value="NZ_FNJI01000019.1"/>
</dbReference>
<dbReference type="EMBL" id="FNJI01000019">
    <property type="protein sequence ID" value="SDP41185.1"/>
    <property type="molecule type" value="Genomic_DNA"/>
</dbReference>
<feature type="chain" id="PRO_5011507273" evidence="1">
    <location>
        <begin position="24"/>
        <end position="604"/>
    </location>
</feature>
<dbReference type="SUPFAM" id="SSF56601">
    <property type="entry name" value="beta-lactamase/transpeptidase-like"/>
    <property type="match status" value="1"/>
</dbReference>
<reference evidence="2 3" key="1">
    <citation type="submission" date="2016-10" db="EMBL/GenBank/DDBJ databases">
        <authorList>
            <person name="de Groot N.N."/>
        </authorList>
    </citation>
    <scope>NUCLEOTIDE SEQUENCE [LARGE SCALE GENOMIC DNA]</scope>
    <source>
        <strain evidence="2 3">DSM 12130</strain>
    </source>
</reference>
<protein>
    <submittedName>
        <fullName evidence="2">CubicO group peptidase, beta-lactamase class C family</fullName>
    </submittedName>
</protein>
<dbReference type="InterPro" id="IPR012338">
    <property type="entry name" value="Beta-lactam/transpept-like"/>
</dbReference>
<dbReference type="Proteomes" id="UP000199073">
    <property type="component" value="Unassembled WGS sequence"/>
</dbReference>
<keyword evidence="3" id="KW-1185">Reference proteome</keyword>
<name>A0A1H0SHN8_9BACT</name>
<gene>
    <name evidence="2" type="ORF">SAMN05660330_02675</name>
</gene>
<keyword evidence="1" id="KW-0732">Signal</keyword>
<evidence type="ECO:0000256" key="1">
    <source>
        <dbReference type="SAM" id="SignalP"/>
    </source>
</evidence>
<dbReference type="Gene3D" id="3.40.710.10">
    <property type="entry name" value="DD-peptidase/beta-lactamase superfamily"/>
    <property type="match status" value="1"/>
</dbReference>
<evidence type="ECO:0000313" key="3">
    <source>
        <dbReference type="Proteomes" id="UP000199073"/>
    </source>
</evidence>
<proteinExistence type="predicted"/>
<sequence length="604" mass="67924">MRDLVRLLFFTFITSMLVTSAMASDTIPQKVKNTGIMRSKIVATDLLKQNFKPEKPVCNVAFLPAQDSLAAKHSFQGELMFTATEMQTSPDKLKSENIWGLKPKVFPGFKIAMFDLNGALVPVSREIIVPDPDLRGGSFWEIIISPGKVWSEPGDNDWSRASFPFVLMNSIEGESHNGVATFLFNDKEISQVRYQLVQQTSPFYVVDYFTAWGQLSVQYTPQKIANLDQLKKSFEQESVAKLPTAPWRKLEELVGREKLEYYNGAMDPNDLVQNAFIYKGVMYVQASQTAYGDFPYPPRYGVWSMTKSCVPSLTLLRLAQKYGAEVFDLKIKDYVEVTANHDGWENVTFLDAINMATGMANSADSNTDPKGGSTVDYVFGGDYYAWYEARSAAEKTAEVFKVPAYPWGPGKVMRYRDRTMYILGVALNNFLKTKEGPSADTWDMMISEVLRPIGIFHAPLQRTYEKDGQKGTPLSAYGFFPTLDDLAKIGLLIQNKGMHNGQQLLHGPTVETILSQEKRGLPMYDKTTIFGDMYYEKAYWRAPAKGIEGKTVFVPFMRGWGGNLMVIMPNDMIGLRISKGWTNKKASDPSGIIETGNRIEPFVK</sequence>
<feature type="signal peptide" evidence="1">
    <location>
        <begin position="1"/>
        <end position="23"/>
    </location>
</feature>